<sequence>MKTIKKISVLVLMFMTITTVFAIDKSEIEIIPFSEIEEESKQTIVEVALGNENFTTLVAALKAANLVETLSSAGPFTVFAPVNAAFDKLPEGVVGDLLKPENKEILTSILTYHVVAGEFRAKDVVEAINANNGSFVITTVQGGKLTATLKDGKVNLTDEKGKVSTVIIADVDASNGVIHAIDTVVTP</sequence>
<dbReference type="Pfam" id="PF02469">
    <property type="entry name" value="Fasciclin"/>
    <property type="match status" value="1"/>
</dbReference>
<dbReference type="PROSITE" id="PS50213">
    <property type="entry name" value="FAS1"/>
    <property type="match status" value="1"/>
</dbReference>
<protein>
    <submittedName>
        <fullName evidence="2">Uncaracterized surface protein containing fasciclin (FAS1) repeats</fullName>
    </submittedName>
</protein>
<dbReference type="Proteomes" id="UP000198384">
    <property type="component" value="Unassembled WGS sequence"/>
</dbReference>
<dbReference type="FunFam" id="2.30.180.10:FF:000032">
    <property type="entry name" value="Fasciclin domain-containing protein, putative"/>
    <property type="match status" value="1"/>
</dbReference>
<feature type="domain" description="FAS1" evidence="1">
    <location>
        <begin position="41"/>
        <end position="185"/>
    </location>
</feature>
<dbReference type="InterPro" id="IPR036378">
    <property type="entry name" value="FAS1_dom_sf"/>
</dbReference>
<organism evidence="2 3">
    <name type="scientific">Lutibacter agarilyticus</name>
    <dbReference type="NCBI Taxonomy" id="1109740"/>
    <lineage>
        <taxon>Bacteria</taxon>
        <taxon>Pseudomonadati</taxon>
        <taxon>Bacteroidota</taxon>
        <taxon>Flavobacteriia</taxon>
        <taxon>Flavobacteriales</taxon>
        <taxon>Flavobacteriaceae</taxon>
        <taxon>Lutibacter</taxon>
    </lineage>
</organism>
<dbReference type="AlphaFoldDB" id="A0A238VWL2"/>
<dbReference type="RefSeq" id="WP_089380315.1">
    <property type="nucleotide sequence ID" value="NZ_FZNT01000002.1"/>
</dbReference>
<dbReference type="InterPro" id="IPR050904">
    <property type="entry name" value="Adhesion/Biosynth-related"/>
</dbReference>
<keyword evidence="3" id="KW-1185">Reference proteome</keyword>
<dbReference type="PANTHER" id="PTHR10900">
    <property type="entry name" value="PERIOSTIN-RELATED"/>
    <property type="match status" value="1"/>
</dbReference>
<dbReference type="EMBL" id="FZNT01000002">
    <property type="protein sequence ID" value="SNR37869.1"/>
    <property type="molecule type" value="Genomic_DNA"/>
</dbReference>
<proteinExistence type="predicted"/>
<name>A0A238VWL2_9FLAO</name>
<dbReference type="Gene3D" id="2.30.180.10">
    <property type="entry name" value="FAS1 domain"/>
    <property type="match status" value="1"/>
</dbReference>
<evidence type="ECO:0000259" key="1">
    <source>
        <dbReference type="PROSITE" id="PS50213"/>
    </source>
</evidence>
<dbReference type="PANTHER" id="PTHR10900:SF77">
    <property type="entry name" value="FI19380P1"/>
    <property type="match status" value="1"/>
</dbReference>
<dbReference type="InterPro" id="IPR000782">
    <property type="entry name" value="FAS1_domain"/>
</dbReference>
<accession>A0A238VWL2</accession>
<dbReference type="SUPFAM" id="SSF82153">
    <property type="entry name" value="FAS1 domain"/>
    <property type="match status" value="1"/>
</dbReference>
<dbReference type="SMART" id="SM00554">
    <property type="entry name" value="FAS1"/>
    <property type="match status" value="1"/>
</dbReference>
<reference evidence="2 3" key="1">
    <citation type="submission" date="2017-06" db="EMBL/GenBank/DDBJ databases">
        <authorList>
            <person name="Kim H.J."/>
            <person name="Triplett B.A."/>
        </authorList>
    </citation>
    <scope>NUCLEOTIDE SEQUENCE [LARGE SCALE GENOMIC DNA]</scope>
    <source>
        <strain evidence="2 3">DSM 29150</strain>
    </source>
</reference>
<dbReference type="GO" id="GO:0005615">
    <property type="term" value="C:extracellular space"/>
    <property type="evidence" value="ECO:0007669"/>
    <property type="project" value="TreeGrafter"/>
</dbReference>
<evidence type="ECO:0000313" key="3">
    <source>
        <dbReference type="Proteomes" id="UP000198384"/>
    </source>
</evidence>
<gene>
    <name evidence="2" type="ORF">SAMN06265371_102102</name>
</gene>
<dbReference type="OrthoDB" id="9800666at2"/>
<evidence type="ECO:0000313" key="2">
    <source>
        <dbReference type="EMBL" id="SNR37869.1"/>
    </source>
</evidence>